<protein>
    <submittedName>
        <fullName evidence="2">Transposase</fullName>
    </submittedName>
</protein>
<gene>
    <name evidence="2" type="ORF">GURASL_25260</name>
</gene>
<reference evidence="2 3" key="1">
    <citation type="submission" date="2022-12" db="EMBL/GenBank/DDBJ databases">
        <title>Polyphasic characterization of Geotalea uranireducens NIT-SL11 newly isolated from a complex of sewage sludge and microbially reduced graphene oxide.</title>
        <authorList>
            <person name="Xie L."/>
            <person name="Yoshida N."/>
            <person name="Meng L."/>
        </authorList>
    </citation>
    <scope>NUCLEOTIDE SEQUENCE [LARGE SCALE GENOMIC DNA]</scope>
    <source>
        <strain evidence="2 3">NIT-SL11</strain>
    </source>
</reference>
<sequence>MARPLRIEYPGAYYHVTSRGNERKDIFKSRRDREKFLDYLSSATERYGAAVHAYCLMSNHYHLLLETPEGNLSEIMRHINGAYTTYFNIKRKRSGHLFQGRYKAILIEADEYLVELSRYIHLNPVKAGMVEKPEQHKWSSYQGFTGQCKAPEWLKTGFIWGCFATKEAVAQKKYRGFVEDMSGKEYESPLTGTIGSSILGSPGFVDEISSTHLKGKKDTNIPALRQFISRPTPEEILVAAKAGFADNEKLARQVGIHLCHKFSGLKLREIGDLFDVRDTAISEANRRIVRKLAADGELRKKVERIKSRLDKV</sequence>
<dbReference type="Gene3D" id="1.10.1750.10">
    <property type="match status" value="1"/>
</dbReference>
<dbReference type="EMBL" id="AP027151">
    <property type="protein sequence ID" value="BDV43603.1"/>
    <property type="molecule type" value="Genomic_DNA"/>
</dbReference>
<dbReference type="Pfam" id="PF01797">
    <property type="entry name" value="Y1_Tnp"/>
    <property type="match status" value="1"/>
</dbReference>
<dbReference type="InterPro" id="IPR010921">
    <property type="entry name" value="Trp_repressor/repl_initiator"/>
</dbReference>
<dbReference type="PANTHER" id="PTHR34322:SF2">
    <property type="entry name" value="TRANSPOSASE IS200-LIKE DOMAIN-CONTAINING PROTEIN"/>
    <property type="match status" value="1"/>
</dbReference>
<dbReference type="InterPro" id="IPR036515">
    <property type="entry name" value="Transposase_17_sf"/>
</dbReference>
<dbReference type="Proteomes" id="UP001317705">
    <property type="component" value="Chromosome"/>
</dbReference>
<dbReference type="Gene3D" id="3.30.70.1290">
    <property type="entry name" value="Transposase IS200-like"/>
    <property type="match status" value="1"/>
</dbReference>
<evidence type="ECO:0000313" key="3">
    <source>
        <dbReference type="Proteomes" id="UP001317705"/>
    </source>
</evidence>
<dbReference type="InterPro" id="IPR013159">
    <property type="entry name" value="DnaA_C"/>
</dbReference>
<keyword evidence="3" id="KW-1185">Reference proteome</keyword>
<feature type="domain" description="Transposase IS200-like" evidence="1">
    <location>
        <begin position="9"/>
        <end position="123"/>
    </location>
</feature>
<evidence type="ECO:0000313" key="2">
    <source>
        <dbReference type="EMBL" id="BDV43603.1"/>
    </source>
</evidence>
<dbReference type="CDD" id="cd06571">
    <property type="entry name" value="Bac_DnaA_C"/>
    <property type="match status" value="1"/>
</dbReference>
<dbReference type="SUPFAM" id="SSF143422">
    <property type="entry name" value="Transposase IS200-like"/>
    <property type="match status" value="1"/>
</dbReference>
<dbReference type="SMART" id="SM01321">
    <property type="entry name" value="Y1_Tnp"/>
    <property type="match status" value="1"/>
</dbReference>
<dbReference type="PANTHER" id="PTHR34322">
    <property type="entry name" value="TRANSPOSASE, Y1_TNP DOMAIN-CONTAINING"/>
    <property type="match status" value="1"/>
</dbReference>
<dbReference type="NCBIfam" id="NF047646">
    <property type="entry name" value="REP_Tyr_transpos"/>
    <property type="match status" value="1"/>
</dbReference>
<dbReference type="SUPFAM" id="SSF48295">
    <property type="entry name" value="TrpR-like"/>
    <property type="match status" value="1"/>
</dbReference>
<evidence type="ECO:0000259" key="1">
    <source>
        <dbReference type="SMART" id="SM01321"/>
    </source>
</evidence>
<proteinExistence type="predicted"/>
<name>A0ABN6VTH5_9BACT</name>
<organism evidence="2 3">
    <name type="scientific">Geotalea uraniireducens</name>
    <dbReference type="NCBI Taxonomy" id="351604"/>
    <lineage>
        <taxon>Bacteria</taxon>
        <taxon>Pseudomonadati</taxon>
        <taxon>Thermodesulfobacteriota</taxon>
        <taxon>Desulfuromonadia</taxon>
        <taxon>Geobacterales</taxon>
        <taxon>Geobacteraceae</taxon>
        <taxon>Geotalea</taxon>
    </lineage>
</organism>
<accession>A0ABN6VTH5</accession>
<dbReference type="RefSeq" id="WP_281999730.1">
    <property type="nucleotide sequence ID" value="NZ_AP027151.1"/>
</dbReference>
<dbReference type="InterPro" id="IPR002686">
    <property type="entry name" value="Transposase_17"/>
</dbReference>